<organism evidence="1 2">
    <name type="scientific">Svornostia abyssi</name>
    <dbReference type="NCBI Taxonomy" id="2898438"/>
    <lineage>
        <taxon>Bacteria</taxon>
        <taxon>Bacillati</taxon>
        <taxon>Actinomycetota</taxon>
        <taxon>Thermoleophilia</taxon>
        <taxon>Solirubrobacterales</taxon>
        <taxon>Baekduiaceae</taxon>
        <taxon>Svornostia</taxon>
    </lineage>
</organism>
<dbReference type="EMBL" id="CP088295">
    <property type="protein sequence ID" value="UUY05592.1"/>
    <property type="molecule type" value="Genomic_DNA"/>
</dbReference>
<dbReference type="RefSeq" id="WP_353866038.1">
    <property type="nucleotide sequence ID" value="NZ_CP088295.1"/>
</dbReference>
<proteinExistence type="predicted"/>
<gene>
    <name evidence="1" type="ORF">LRS13_08755</name>
</gene>
<reference evidence="2" key="1">
    <citation type="submission" date="2021-11" db="EMBL/GenBank/DDBJ databases">
        <title>Cultivation dependent microbiological survey of springs from the worlds oldest radium mine currently devoted to the extraction of radon-saturated water.</title>
        <authorList>
            <person name="Kapinusova G."/>
            <person name="Smrhova T."/>
            <person name="Strejcek M."/>
            <person name="Suman J."/>
            <person name="Jani K."/>
            <person name="Pajer P."/>
            <person name="Uhlik O."/>
        </authorList>
    </citation>
    <scope>NUCLEOTIDE SEQUENCE [LARGE SCALE GENOMIC DNA]</scope>
    <source>
        <strain evidence="2">J379</strain>
    </source>
</reference>
<accession>A0ABY5PM04</accession>
<sequence length="281" mass="27714">MWRKSDLLHPATIIASIALFVALGGVTYAAATIGTKQLKNGAVTRAKIKNRAVSPSKLANRAVTNEKLATNAVTPAKLRNSSVTVGKLADGAVQTSNLSTGAVSESKLGSGAVTPSKLGGGAVGTAALADGSVTGAKLADGAITAGKLATGTVITGRGAVTSFRRPLTDGQTATLATLTGFGTISTTCTAGAADSQFTNQSGVPVDARRFAITNGANPVLATSAVGTGASLTVANAAGNQSVTWQLGYTDAAGTEHVATVQLSNVLDGTACIVMGQAQSTG</sequence>
<name>A0ABY5PM04_9ACTN</name>
<dbReference type="Proteomes" id="UP001058860">
    <property type="component" value="Chromosome"/>
</dbReference>
<evidence type="ECO:0000313" key="2">
    <source>
        <dbReference type="Proteomes" id="UP001058860"/>
    </source>
</evidence>
<protein>
    <submittedName>
        <fullName evidence="1">Uncharacterized protein</fullName>
    </submittedName>
</protein>
<evidence type="ECO:0000313" key="1">
    <source>
        <dbReference type="EMBL" id="UUY05592.1"/>
    </source>
</evidence>
<keyword evidence="2" id="KW-1185">Reference proteome</keyword>